<keyword evidence="3 6" id="KW-0378">Hydrolase</keyword>
<dbReference type="Gene3D" id="3.30.2010.10">
    <property type="entry name" value="Metalloproteases ('zincins'), catalytic domain"/>
    <property type="match status" value="1"/>
</dbReference>
<organism evidence="9 10">
    <name type="scientific">Moraxella nonliquefaciens</name>
    <dbReference type="NCBI Taxonomy" id="478"/>
    <lineage>
        <taxon>Bacteria</taxon>
        <taxon>Pseudomonadati</taxon>
        <taxon>Pseudomonadota</taxon>
        <taxon>Gammaproteobacteria</taxon>
        <taxon>Moraxellales</taxon>
        <taxon>Moraxellaceae</taxon>
        <taxon>Moraxella</taxon>
    </lineage>
</organism>
<dbReference type="AlphaFoldDB" id="A0A1B8PIZ7"/>
<evidence type="ECO:0000256" key="7">
    <source>
        <dbReference type="SAM" id="SignalP"/>
    </source>
</evidence>
<dbReference type="InterPro" id="IPR001915">
    <property type="entry name" value="Peptidase_M48"/>
</dbReference>
<accession>A0A1B8PIZ7</accession>
<comment type="similarity">
    <text evidence="6">Belongs to the peptidase M48 family.</text>
</comment>
<keyword evidence="7" id="KW-0732">Signal</keyword>
<sequence>MKKSSITLLSVILTLSGCTTVADMVGMDSKTLNAQAGSNYHQILSKAQIDTTSNTAKTIQRAFNRLRPHANSLNNTGMRFDWQMTVIKDPKENAWAMPGGKMAFYTGLAQNYHLTESEIAAIVGHEMAHALLEHSKKQMGAGVLSDLTVQLGAIAVQTRTGYDHDLINFGASMLHEYGFDKPYSRHHEYEADALGMQLMAMAGYNPADAINVWKKMNAKQDGGSKAGGILSTHPSNNSRIQAMEKLLPKNRAIYERAIRR</sequence>
<dbReference type="Proteomes" id="UP000092671">
    <property type="component" value="Unassembled WGS sequence"/>
</dbReference>
<dbReference type="EMBL" id="LZDN01000019">
    <property type="protein sequence ID" value="OBX50219.1"/>
    <property type="molecule type" value="Genomic_DNA"/>
</dbReference>
<comment type="caution">
    <text evidence="9">The sequence shown here is derived from an EMBL/GenBank/DDBJ whole genome shotgun (WGS) entry which is preliminary data.</text>
</comment>
<proteinExistence type="inferred from homology"/>
<evidence type="ECO:0000256" key="1">
    <source>
        <dbReference type="ARBA" id="ARBA00022670"/>
    </source>
</evidence>
<dbReference type="OrthoDB" id="9810445at2"/>
<dbReference type="GO" id="GO:0051603">
    <property type="term" value="P:proteolysis involved in protein catabolic process"/>
    <property type="evidence" value="ECO:0007669"/>
    <property type="project" value="TreeGrafter"/>
</dbReference>
<dbReference type="GO" id="GO:0046872">
    <property type="term" value="F:metal ion binding"/>
    <property type="evidence" value="ECO:0007669"/>
    <property type="project" value="UniProtKB-KW"/>
</dbReference>
<comment type="cofactor">
    <cofactor evidence="6">
        <name>Zn(2+)</name>
        <dbReference type="ChEBI" id="CHEBI:29105"/>
    </cofactor>
    <text evidence="6">Binds 1 zinc ion per subunit.</text>
</comment>
<keyword evidence="5 6" id="KW-0482">Metalloprotease</keyword>
<dbReference type="CDD" id="cd07331">
    <property type="entry name" value="M48C_Oma1_like"/>
    <property type="match status" value="1"/>
</dbReference>
<evidence type="ECO:0000313" key="10">
    <source>
        <dbReference type="Proteomes" id="UP000092671"/>
    </source>
</evidence>
<gene>
    <name evidence="9" type="ORF">A9Z60_09485</name>
</gene>
<dbReference type="GO" id="GO:0004222">
    <property type="term" value="F:metalloendopeptidase activity"/>
    <property type="evidence" value="ECO:0007669"/>
    <property type="project" value="InterPro"/>
</dbReference>
<dbReference type="GO" id="GO:0016020">
    <property type="term" value="C:membrane"/>
    <property type="evidence" value="ECO:0007669"/>
    <property type="project" value="TreeGrafter"/>
</dbReference>
<dbReference type="Pfam" id="PF01435">
    <property type="entry name" value="Peptidase_M48"/>
    <property type="match status" value="1"/>
</dbReference>
<dbReference type="PANTHER" id="PTHR22726:SF1">
    <property type="entry name" value="METALLOENDOPEPTIDASE OMA1, MITOCHONDRIAL"/>
    <property type="match status" value="1"/>
</dbReference>
<name>A0A1B8PIZ7_MORNO</name>
<evidence type="ECO:0000256" key="2">
    <source>
        <dbReference type="ARBA" id="ARBA00022723"/>
    </source>
</evidence>
<protein>
    <submittedName>
        <fullName evidence="9">Deoxyribonuclease HsdR</fullName>
    </submittedName>
</protein>
<evidence type="ECO:0000256" key="5">
    <source>
        <dbReference type="ARBA" id="ARBA00023049"/>
    </source>
</evidence>
<feature type="chain" id="PRO_5008611668" evidence="7">
    <location>
        <begin position="22"/>
        <end position="260"/>
    </location>
</feature>
<evidence type="ECO:0000256" key="3">
    <source>
        <dbReference type="ARBA" id="ARBA00022801"/>
    </source>
</evidence>
<dbReference type="PANTHER" id="PTHR22726">
    <property type="entry name" value="METALLOENDOPEPTIDASE OMA1"/>
    <property type="match status" value="1"/>
</dbReference>
<keyword evidence="4 6" id="KW-0862">Zinc</keyword>
<evidence type="ECO:0000313" key="9">
    <source>
        <dbReference type="EMBL" id="OBX50219.1"/>
    </source>
</evidence>
<evidence type="ECO:0000259" key="8">
    <source>
        <dbReference type="Pfam" id="PF01435"/>
    </source>
</evidence>
<dbReference type="InterPro" id="IPR051156">
    <property type="entry name" value="Mito/Outer_Membr_Metalloprot"/>
</dbReference>
<keyword evidence="1 6" id="KW-0645">Protease</keyword>
<keyword evidence="2" id="KW-0479">Metal-binding</keyword>
<feature type="domain" description="Peptidase M48" evidence="8">
    <location>
        <begin position="57"/>
        <end position="245"/>
    </location>
</feature>
<feature type="signal peptide" evidence="7">
    <location>
        <begin position="1"/>
        <end position="21"/>
    </location>
</feature>
<dbReference type="RefSeq" id="WP_066893366.1">
    <property type="nucleotide sequence ID" value="NZ_LZDN01000019.1"/>
</dbReference>
<reference evidence="9 10" key="1">
    <citation type="submission" date="2016-06" db="EMBL/GenBank/DDBJ databases">
        <title>Draft genome of Moraxella nonliquefaciens CCUG 60284.</title>
        <authorList>
            <person name="Salva-Serra F."/>
            <person name="Engstrom-Jakobsson H."/>
            <person name="Thorell K."/>
            <person name="Gonzales-Siles L."/>
            <person name="Karlsson R."/>
            <person name="Boulund F."/>
            <person name="Engstrand L."/>
            <person name="Kristiansson E."/>
            <person name="Moore E."/>
        </authorList>
    </citation>
    <scope>NUCLEOTIDE SEQUENCE [LARGE SCALE GENOMIC DNA]</scope>
    <source>
        <strain evidence="9 10">CCUG 60284</strain>
    </source>
</reference>
<evidence type="ECO:0000256" key="6">
    <source>
        <dbReference type="RuleBase" id="RU003983"/>
    </source>
</evidence>
<dbReference type="PROSITE" id="PS51257">
    <property type="entry name" value="PROKAR_LIPOPROTEIN"/>
    <property type="match status" value="1"/>
</dbReference>
<evidence type="ECO:0000256" key="4">
    <source>
        <dbReference type="ARBA" id="ARBA00022833"/>
    </source>
</evidence>